<proteinExistence type="predicted"/>
<evidence type="ECO:0000313" key="1">
    <source>
        <dbReference type="EMBL" id="WIV59829.1"/>
    </source>
</evidence>
<dbReference type="EMBL" id="CP127173">
    <property type="protein sequence ID" value="WIV59829.1"/>
    <property type="molecule type" value="Genomic_DNA"/>
</dbReference>
<evidence type="ECO:0008006" key="3">
    <source>
        <dbReference type="Google" id="ProtNLM"/>
    </source>
</evidence>
<organism evidence="1 2">
    <name type="scientific">Amycolatopsis nalaikhensis</name>
    <dbReference type="NCBI Taxonomy" id="715472"/>
    <lineage>
        <taxon>Bacteria</taxon>
        <taxon>Bacillati</taxon>
        <taxon>Actinomycetota</taxon>
        <taxon>Actinomycetes</taxon>
        <taxon>Pseudonocardiales</taxon>
        <taxon>Pseudonocardiaceae</taxon>
        <taxon>Amycolatopsis</taxon>
    </lineage>
</organism>
<evidence type="ECO:0000313" key="2">
    <source>
        <dbReference type="Proteomes" id="UP001227101"/>
    </source>
</evidence>
<name>A0ABY8XVW4_9PSEU</name>
<reference evidence="1 2" key="1">
    <citation type="submission" date="2023-06" db="EMBL/GenBank/DDBJ databases">
        <authorList>
            <person name="Oyuntsetseg B."/>
            <person name="Kim S.B."/>
        </authorList>
    </citation>
    <scope>NUCLEOTIDE SEQUENCE [LARGE SCALE GENOMIC DNA]</scope>
    <source>
        <strain evidence="1 2">2-2</strain>
    </source>
</reference>
<dbReference type="RefSeq" id="WP_285457385.1">
    <property type="nucleotide sequence ID" value="NZ_CP127173.1"/>
</dbReference>
<keyword evidence="2" id="KW-1185">Reference proteome</keyword>
<accession>A0ABY8XVW4</accession>
<dbReference type="Proteomes" id="UP001227101">
    <property type="component" value="Chromosome"/>
</dbReference>
<protein>
    <recommendedName>
        <fullName evidence="3">EthD domain-containing protein</fullName>
    </recommendedName>
</protein>
<sequence>MPAPLLLVTEVPVTGENLPEAVRTWRAHAPEAALYEGAEASTVLELTPLDSLSELDAATAGWETLTKALSPLADGDVRRQVLRFVDAPRPVEGLLPDTPYVQLRHVEVKLPVLEEYLTWREDTIFDIVRTSPNVEGFLAYHSLLSTEPGIMFVSGFSVDPAEYAKPFQSERYAEIAKYAHSKFVTESGLYTRVYKRVPR</sequence>
<gene>
    <name evidence="1" type="ORF">QP939_15050</name>
</gene>